<evidence type="ECO:0000256" key="3">
    <source>
        <dbReference type="SAM" id="SignalP"/>
    </source>
</evidence>
<dbReference type="InterPro" id="IPR056677">
    <property type="entry name" value="DUF7775"/>
</dbReference>
<dbReference type="Pfam" id="PF24985">
    <property type="entry name" value="DUF7775"/>
    <property type="match status" value="1"/>
</dbReference>
<dbReference type="PhylomeDB" id="B4P9P7"/>
<gene>
    <name evidence="5" type="primary">Dyak\GE14306</name>
    <name evidence="5" type="synonym">dyak_GLEANR_14438</name>
    <name evidence="5" type="synonym">GE14306</name>
    <name evidence="5" type="ORF">Dyak_GE14306</name>
</gene>
<keyword evidence="2" id="KW-1133">Transmembrane helix</keyword>
<keyword evidence="2" id="KW-0812">Transmembrane</keyword>
<dbReference type="OrthoDB" id="7883363at2759"/>
<evidence type="ECO:0000313" key="5">
    <source>
        <dbReference type="EMBL" id="EDW92355.1"/>
    </source>
</evidence>
<feature type="transmembrane region" description="Helical" evidence="2">
    <location>
        <begin position="74"/>
        <end position="95"/>
    </location>
</feature>
<evidence type="ECO:0000313" key="6">
    <source>
        <dbReference type="Proteomes" id="UP000002282"/>
    </source>
</evidence>
<dbReference type="OMA" id="YYLHCTF"/>
<reference evidence="5 6" key="2">
    <citation type="journal article" date="2007" name="PLoS Biol.">
        <title>Principles of genome evolution in the Drosophila melanogaster species group.</title>
        <authorList>
            <person name="Ranz J.M."/>
            <person name="Maurin D."/>
            <person name="Chan Y.S."/>
            <person name="von Grotthuss M."/>
            <person name="Hillier L.W."/>
            <person name="Roote J."/>
            <person name="Ashburner M."/>
            <person name="Bergman C.M."/>
        </authorList>
    </citation>
    <scope>NUCLEOTIDE SEQUENCE [LARGE SCALE GENOMIC DNA]</scope>
    <source>
        <strain evidence="6">Tai18E2 / Tucson 14021-0261.01</strain>
    </source>
</reference>
<sequence length="223" mass="25780">MQVRSKKPVWFLFKMLELLLSLGCCLVHWSCCKKEDIPHIFLLCGTYGGSVIICFMSLIGAFYAERPTMKHEALFGGILGVLHMVTVYANMYVATLEEFRTKRWPSFYACCRNNAIVALYAGAIYLLHCTFALDLMLSHSRSKRNRKLHPQRSQRPLQLYFISRGAEAYLSRFWFFRRIAARMLTSAQPSEHSARKRQASSSESDSDARDREAERIKRSTFVK</sequence>
<dbReference type="AlphaFoldDB" id="B4P9P7"/>
<dbReference type="Proteomes" id="UP000002282">
    <property type="component" value="Chromosome 2R"/>
</dbReference>
<name>B4P9P7_DROYA</name>
<evidence type="ECO:0000259" key="4">
    <source>
        <dbReference type="Pfam" id="PF24985"/>
    </source>
</evidence>
<dbReference type="PANTHER" id="PTHR41152:SF8">
    <property type="entry name" value="AT26438P-RELATED"/>
    <property type="match status" value="1"/>
</dbReference>
<organism evidence="5 6">
    <name type="scientific">Drosophila yakuba</name>
    <name type="common">Fruit fly</name>
    <dbReference type="NCBI Taxonomy" id="7245"/>
    <lineage>
        <taxon>Eukaryota</taxon>
        <taxon>Metazoa</taxon>
        <taxon>Ecdysozoa</taxon>
        <taxon>Arthropoda</taxon>
        <taxon>Hexapoda</taxon>
        <taxon>Insecta</taxon>
        <taxon>Pterygota</taxon>
        <taxon>Neoptera</taxon>
        <taxon>Endopterygota</taxon>
        <taxon>Diptera</taxon>
        <taxon>Brachycera</taxon>
        <taxon>Muscomorpha</taxon>
        <taxon>Ephydroidea</taxon>
        <taxon>Drosophilidae</taxon>
        <taxon>Drosophila</taxon>
        <taxon>Sophophora</taxon>
    </lineage>
</organism>
<dbReference type="HOGENOM" id="CLU_1225935_0_0_1"/>
<feature type="transmembrane region" description="Helical" evidence="2">
    <location>
        <begin position="40"/>
        <end position="62"/>
    </location>
</feature>
<protein>
    <recommendedName>
        <fullName evidence="4">DUF7775 domain-containing protein</fullName>
    </recommendedName>
</protein>
<keyword evidence="6" id="KW-1185">Reference proteome</keyword>
<evidence type="ECO:0000256" key="2">
    <source>
        <dbReference type="SAM" id="Phobius"/>
    </source>
</evidence>
<dbReference type="KEGG" id="dya:Dyak_GE14306"/>
<dbReference type="PANTHER" id="PTHR41152">
    <property type="entry name" value="AT26438P-RELATED"/>
    <property type="match status" value="1"/>
</dbReference>
<keyword evidence="3" id="KW-0732">Signal</keyword>
<accession>B4P9P7</accession>
<feature type="region of interest" description="Disordered" evidence="1">
    <location>
        <begin position="187"/>
        <end position="223"/>
    </location>
</feature>
<feature type="chain" id="PRO_5002821464" description="DUF7775 domain-containing protein" evidence="3">
    <location>
        <begin position="33"/>
        <end position="223"/>
    </location>
</feature>
<evidence type="ECO:0000256" key="1">
    <source>
        <dbReference type="SAM" id="MobiDB-lite"/>
    </source>
</evidence>
<feature type="compositionally biased region" description="Basic and acidic residues" evidence="1">
    <location>
        <begin position="206"/>
        <end position="217"/>
    </location>
</feature>
<dbReference type="eggNOG" id="KOG0906">
    <property type="taxonomic scope" value="Eukaryota"/>
</dbReference>
<feature type="transmembrane region" description="Helical" evidence="2">
    <location>
        <begin position="115"/>
        <end position="137"/>
    </location>
</feature>
<feature type="domain" description="DUF7775" evidence="4">
    <location>
        <begin position="7"/>
        <end position="138"/>
    </location>
</feature>
<feature type="signal peptide" evidence="3">
    <location>
        <begin position="1"/>
        <end position="32"/>
    </location>
</feature>
<dbReference type="EMBL" id="CM000158">
    <property type="protein sequence ID" value="EDW92355.1"/>
    <property type="molecule type" value="Genomic_DNA"/>
</dbReference>
<proteinExistence type="predicted"/>
<reference evidence="5 6" key="1">
    <citation type="journal article" date="2007" name="Nature">
        <title>Evolution of genes and genomes on the Drosophila phylogeny.</title>
        <authorList>
            <consortium name="Drosophila 12 Genomes Consortium"/>
            <person name="Clark A.G."/>
            <person name="Eisen M.B."/>
            <person name="Smith D.R."/>
            <person name="Bergman C.M."/>
            <person name="Oliver B."/>
            <person name="Markow T.A."/>
            <person name="Kaufman T.C."/>
            <person name="Kellis M."/>
            <person name="Gelbart W."/>
            <person name="Iyer V.N."/>
            <person name="Pollard D.A."/>
            <person name="Sackton T.B."/>
            <person name="Larracuente A.M."/>
            <person name="Singh N.D."/>
            <person name="Abad J.P."/>
            <person name="Abt D.N."/>
            <person name="Adryan B."/>
            <person name="Aguade M."/>
            <person name="Akashi H."/>
            <person name="Anderson W.W."/>
            <person name="Aquadro C.F."/>
            <person name="Ardell D.H."/>
            <person name="Arguello R."/>
            <person name="Artieri C.G."/>
            <person name="Barbash D.A."/>
            <person name="Barker D."/>
            <person name="Barsanti P."/>
            <person name="Batterham P."/>
            <person name="Batzoglou S."/>
            <person name="Begun D."/>
            <person name="Bhutkar A."/>
            <person name="Blanco E."/>
            <person name="Bosak S.A."/>
            <person name="Bradley R.K."/>
            <person name="Brand A.D."/>
            <person name="Brent M.R."/>
            <person name="Brooks A.N."/>
            <person name="Brown R.H."/>
            <person name="Butlin R.K."/>
            <person name="Caggese C."/>
            <person name="Calvi B.R."/>
            <person name="Bernardo de Carvalho A."/>
            <person name="Caspi A."/>
            <person name="Castrezana S."/>
            <person name="Celniker S.E."/>
            <person name="Chang J.L."/>
            <person name="Chapple C."/>
            <person name="Chatterji S."/>
            <person name="Chinwalla A."/>
            <person name="Civetta A."/>
            <person name="Clifton S.W."/>
            <person name="Comeron J.M."/>
            <person name="Costello J.C."/>
            <person name="Coyne J.A."/>
            <person name="Daub J."/>
            <person name="David R.G."/>
            <person name="Delcher A.L."/>
            <person name="Delehaunty K."/>
            <person name="Do C.B."/>
            <person name="Ebling H."/>
            <person name="Edwards K."/>
            <person name="Eickbush T."/>
            <person name="Evans J.D."/>
            <person name="Filipski A."/>
            <person name="Findeiss S."/>
            <person name="Freyhult E."/>
            <person name="Fulton L."/>
            <person name="Fulton R."/>
            <person name="Garcia A.C."/>
            <person name="Gardiner A."/>
            <person name="Garfield D.A."/>
            <person name="Garvin B.E."/>
            <person name="Gibson G."/>
            <person name="Gilbert D."/>
            <person name="Gnerre S."/>
            <person name="Godfrey J."/>
            <person name="Good R."/>
            <person name="Gotea V."/>
            <person name="Gravely B."/>
            <person name="Greenberg A.J."/>
            <person name="Griffiths-Jones S."/>
            <person name="Gross S."/>
            <person name="Guigo R."/>
            <person name="Gustafson E.A."/>
            <person name="Haerty W."/>
            <person name="Hahn M.W."/>
            <person name="Halligan D.L."/>
            <person name="Halpern A.L."/>
            <person name="Halter G.M."/>
            <person name="Han M.V."/>
            <person name="Heger A."/>
            <person name="Hillier L."/>
            <person name="Hinrichs A.S."/>
            <person name="Holmes I."/>
            <person name="Hoskins R.A."/>
            <person name="Hubisz M.J."/>
            <person name="Hultmark D."/>
            <person name="Huntley M.A."/>
            <person name="Jaffe D.B."/>
            <person name="Jagadeeshan S."/>
            <person name="Jeck W.R."/>
            <person name="Johnson J."/>
            <person name="Jones C.D."/>
            <person name="Jordan W.C."/>
            <person name="Karpen G.H."/>
            <person name="Kataoka E."/>
            <person name="Keightley P.D."/>
            <person name="Kheradpour P."/>
            <person name="Kirkness E.F."/>
            <person name="Koerich L.B."/>
            <person name="Kristiansen K."/>
            <person name="Kudrna D."/>
            <person name="Kulathinal R.J."/>
            <person name="Kumar S."/>
            <person name="Kwok R."/>
            <person name="Lander E."/>
            <person name="Langley C.H."/>
            <person name="Lapoint R."/>
            <person name="Lazzaro B.P."/>
            <person name="Lee S.J."/>
            <person name="Levesque L."/>
            <person name="Li R."/>
            <person name="Lin C.F."/>
            <person name="Lin M.F."/>
            <person name="Lindblad-Toh K."/>
            <person name="Llopart A."/>
            <person name="Long M."/>
            <person name="Low L."/>
            <person name="Lozovsky E."/>
            <person name="Lu J."/>
            <person name="Luo M."/>
            <person name="Machado C.A."/>
            <person name="Makalowski W."/>
            <person name="Marzo M."/>
            <person name="Matsuda M."/>
            <person name="Matzkin L."/>
            <person name="McAllister B."/>
            <person name="McBride C.S."/>
            <person name="McKernan B."/>
            <person name="McKernan K."/>
            <person name="Mendez-Lago M."/>
            <person name="Minx P."/>
            <person name="Mollenhauer M.U."/>
            <person name="Montooth K."/>
            <person name="Mount S.M."/>
            <person name="Mu X."/>
            <person name="Myers E."/>
            <person name="Negre B."/>
            <person name="Newfeld S."/>
            <person name="Nielsen R."/>
            <person name="Noor M.A."/>
            <person name="O'Grady P."/>
            <person name="Pachter L."/>
            <person name="Papaceit M."/>
            <person name="Parisi M.J."/>
            <person name="Parisi M."/>
            <person name="Parts L."/>
            <person name="Pedersen J.S."/>
            <person name="Pesole G."/>
            <person name="Phillippy A.M."/>
            <person name="Ponting C.P."/>
            <person name="Pop M."/>
            <person name="Porcelli D."/>
            <person name="Powell J.R."/>
            <person name="Prohaska S."/>
            <person name="Pruitt K."/>
            <person name="Puig M."/>
            <person name="Quesneville H."/>
            <person name="Ram K.R."/>
            <person name="Rand D."/>
            <person name="Rasmussen M.D."/>
            <person name="Reed L.K."/>
            <person name="Reenan R."/>
            <person name="Reily A."/>
            <person name="Remington K.A."/>
            <person name="Rieger T.T."/>
            <person name="Ritchie M.G."/>
            <person name="Robin C."/>
            <person name="Rogers Y.H."/>
            <person name="Rohde C."/>
            <person name="Rozas J."/>
            <person name="Rubenfield M.J."/>
            <person name="Ruiz A."/>
            <person name="Russo S."/>
            <person name="Salzberg S.L."/>
            <person name="Sanchez-Gracia A."/>
            <person name="Saranga D.J."/>
            <person name="Sato H."/>
            <person name="Schaeffer S.W."/>
            <person name="Schatz M.C."/>
            <person name="Schlenke T."/>
            <person name="Schwartz R."/>
            <person name="Segarra C."/>
            <person name="Singh R.S."/>
            <person name="Sirot L."/>
            <person name="Sirota M."/>
            <person name="Sisneros N.B."/>
            <person name="Smith C.D."/>
            <person name="Smith T.F."/>
            <person name="Spieth J."/>
            <person name="Stage D.E."/>
            <person name="Stark A."/>
            <person name="Stephan W."/>
            <person name="Strausberg R.L."/>
            <person name="Strempel S."/>
            <person name="Sturgill D."/>
            <person name="Sutton G."/>
            <person name="Sutton G.G."/>
            <person name="Tao W."/>
            <person name="Teichmann S."/>
            <person name="Tobari Y.N."/>
            <person name="Tomimura Y."/>
            <person name="Tsolas J.M."/>
            <person name="Valente V.L."/>
            <person name="Venter E."/>
            <person name="Venter J.C."/>
            <person name="Vicario S."/>
            <person name="Vieira F.G."/>
            <person name="Vilella A.J."/>
            <person name="Villasante A."/>
            <person name="Walenz B."/>
            <person name="Wang J."/>
            <person name="Wasserman M."/>
            <person name="Watts T."/>
            <person name="Wilson D."/>
            <person name="Wilson R.K."/>
            <person name="Wing R.A."/>
            <person name="Wolfner M.F."/>
            <person name="Wong A."/>
            <person name="Wong G.K."/>
            <person name="Wu C.I."/>
            <person name="Wu G."/>
            <person name="Yamamoto D."/>
            <person name="Yang H.P."/>
            <person name="Yang S.P."/>
            <person name="Yorke J.A."/>
            <person name="Yoshida K."/>
            <person name="Zdobnov E."/>
            <person name="Zhang P."/>
            <person name="Zhang Y."/>
            <person name="Zimin A.V."/>
            <person name="Baldwin J."/>
            <person name="Abdouelleil A."/>
            <person name="Abdulkadir J."/>
            <person name="Abebe A."/>
            <person name="Abera B."/>
            <person name="Abreu J."/>
            <person name="Acer S.C."/>
            <person name="Aftuck L."/>
            <person name="Alexander A."/>
            <person name="An P."/>
            <person name="Anderson E."/>
            <person name="Anderson S."/>
            <person name="Arachi H."/>
            <person name="Azer M."/>
            <person name="Bachantsang P."/>
            <person name="Barry A."/>
            <person name="Bayul T."/>
            <person name="Berlin A."/>
            <person name="Bessette D."/>
            <person name="Bloom T."/>
            <person name="Blye J."/>
            <person name="Boguslavskiy L."/>
            <person name="Bonnet C."/>
            <person name="Boukhgalter B."/>
            <person name="Bourzgui I."/>
            <person name="Brown A."/>
            <person name="Cahill P."/>
            <person name="Channer S."/>
            <person name="Cheshatsang Y."/>
            <person name="Chuda L."/>
            <person name="Citroen M."/>
            <person name="Collymore A."/>
            <person name="Cooke P."/>
            <person name="Costello M."/>
            <person name="D'Aco K."/>
            <person name="Daza R."/>
            <person name="De Haan G."/>
            <person name="DeGray S."/>
            <person name="DeMaso C."/>
            <person name="Dhargay N."/>
            <person name="Dooley K."/>
            <person name="Dooley E."/>
            <person name="Doricent M."/>
            <person name="Dorje P."/>
            <person name="Dorjee K."/>
            <person name="Dupes A."/>
            <person name="Elong R."/>
            <person name="Falk J."/>
            <person name="Farina A."/>
            <person name="Faro S."/>
            <person name="Ferguson D."/>
            <person name="Fisher S."/>
            <person name="Foley C.D."/>
            <person name="Franke A."/>
            <person name="Friedrich D."/>
            <person name="Gadbois L."/>
            <person name="Gearin G."/>
            <person name="Gearin C.R."/>
            <person name="Giannoukos G."/>
            <person name="Goode T."/>
            <person name="Graham J."/>
            <person name="Grandbois E."/>
            <person name="Grewal S."/>
            <person name="Gyaltsen K."/>
            <person name="Hafez N."/>
            <person name="Hagos B."/>
            <person name="Hall J."/>
            <person name="Henson C."/>
            <person name="Hollinger A."/>
            <person name="Honan T."/>
            <person name="Huard M.D."/>
            <person name="Hughes L."/>
            <person name="Hurhula B."/>
            <person name="Husby M.E."/>
            <person name="Kamat A."/>
            <person name="Kanga B."/>
            <person name="Kashin S."/>
            <person name="Khazanovich D."/>
            <person name="Kisner P."/>
            <person name="Lance K."/>
            <person name="Lara M."/>
            <person name="Lee W."/>
            <person name="Lennon N."/>
            <person name="Letendre F."/>
            <person name="LeVine R."/>
            <person name="Lipovsky A."/>
            <person name="Liu X."/>
            <person name="Liu J."/>
            <person name="Liu S."/>
            <person name="Lokyitsang T."/>
            <person name="Lokyitsang Y."/>
            <person name="Lubonja R."/>
            <person name="Lui A."/>
            <person name="MacDonald P."/>
            <person name="Magnisalis V."/>
            <person name="Maru K."/>
            <person name="Matthews C."/>
            <person name="McCusker W."/>
            <person name="McDonough S."/>
            <person name="Mehta T."/>
            <person name="Meldrim J."/>
            <person name="Meneus L."/>
            <person name="Mihai O."/>
            <person name="Mihalev A."/>
            <person name="Mihova T."/>
            <person name="Mittelman R."/>
            <person name="Mlenga V."/>
            <person name="Montmayeur A."/>
            <person name="Mulrain L."/>
            <person name="Navidi A."/>
            <person name="Naylor J."/>
            <person name="Negash T."/>
            <person name="Nguyen T."/>
            <person name="Nguyen N."/>
            <person name="Nicol R."/>
            <person name="Norbu C."/>
            <person name="Norbu N."/>
            <person name="Novod N."/>
            <person name="O'Neill B."/>
            <person name="Osman S."/>
            <person name="Markiewicz E."/>
            <person name="Oyono O.L."/>
            <person name="Patti C."/>
            <person name="Phunkhang P."/>
            <person name="Pierre F."/>
            <person name="Priest M."/>
            <person name="Raghuraman S."/>
            <person name="Rege F."/>
            <person name="Reyes R."/>
            <person name="Rise C."/>
            <person name="Rogov P."/>
            <person name="Ross K."/>
            <person name="Ryan E."/>
            <person name="Settipalli S."/>
            <person name="Shea T."/>
            <person name="Sherpa N."/>
            <person name="Shi L."/>
            <person name="Shih D."/>
            <person name="Sparrow T."/>
            <person name="Spaulding J."/>
            <person name="Stalker J."/>
            <person name="Stange-Thomann N."/>
            <person name="Stavropoulos S."/>
            <person name="Stone C."/>
            <person name="Strader C."/>
            <person name="Tesfaye S."/>
            <person name="Thomson T."/>
            <person name="Thoulutsang Y."/>
            <person name="Thoulutsang D."/>
            <person name="Topham K."/>
            <person name="Topping I."/>
            <person name="Tsamla T."/>
            <person name="Vassiliev H."/>
            <person name="Vo A."/>
            <person name="Wangchuk T."/>
            <person name="Wangdi T."/>
            <person name="Weiand M."/>
            <person name="Wilkinson J."/>
            <person name="Wilson A."/>
            <person name="Yadav S."/>
            <person name="Young G."/>
            <person name="Yu Q."/>
            <person name="Zembek L."/>
            <person name="Zhong D."/>
            <person name="Zimmer A."/>
            <person name="Zwirko Z."/>
            <person name="Jaffe D.B."/>
            <person name="Alvarez P."/>
            <person name="Brockman W."/>
            <person name="Butler J."/>
            <person name="Chin C."/>
            <person name="Gnerre S."/>
            <person name="Grabherr M."/>
            <person name="Kleber M."/>
            <person name="Mauceli E."/>
            <person name="MacCallum I."/>
        </authorList>
    </citation>
    <scope>NUCLEOTIDE SEQUENCE [LARGE SCALE GENOMIC DNA]</scope>
    <source>
        <strain evidence="6">Tai18E2 / Tucson 14021-0261.01</strain>
    </source>
</reference>
<keyword evidence="2" id="KW-0472">Membrane</keyword>